<reference evidence="23" key="2">
    <citation type="submission" date="2025-09" db="UniProtKB">
        <authorList>
            <consortium name="Ensembl"/>
        </authorList>
    </citation>
    <scope>IDENTIFICATION</scope>
</reference>
<sequence length="445" mass="51697">MSLLNIIRSSVFQVAVQDGIKRRLSLMMPSKAISCRTFVLSTWWNKNTSPDATEKIDLDGWKQVMRSGLQEDAHKGALETEEDNKRSLETKEDSKRALETEEDSHVAATRELIEMWRLLGKNVPENISEEQLKNLMECPTNSSKKKYLHFLAVKECVKKAEKIKQEKKREAKKERMENAKENGDYELPNTFLMKFWTKSEDNVYNWRAAQSMIFGQPLVFDMDYDACMTYTELKNAVKQLQESEGVNRRATDPFHLHYCSLKEDSPFHKELIKHYGEAWDKLFVTVTEKSHVEIFPRDQLVYLTADSPNVMKTFDHNKIYIIGSLVDKSIQKGVSLGRAKRLGLATARLPLDLYLQWELGSKNLTLNQMLCILLTIKDTGNWAEALQFVPKRKHAGFVDTMSHEINTRRKAKMYERLAGQEQSCRPFAGNSLRWEKQKKWWEDVS</sequence>
<dbReference type="EC" id="2.1.1.218" evidence="2"/>
<evidence type="ECO:0000256" key="12">
    <source>
        <dbReference type="ARBA" id="ARBA00029727"/>
    </source>
</evidence>
<dbReference type="GeneID" id="123029074"/>
<dbReference type="PROSITE" id="PS51675">
    <property type="entry name" value="SAM_MT_TRM10"/>
    <property type="match status" value="1"/>
</dbReference>
<dbReference type="GO" id="GO:0070131">
    <property type="term" value="P:positive regulation of mitochondrial translation"/>
    <property type="evidence" value="ECO:0007669"/>
    <property type="project" value="TreeGrafter"/>
</dbReference>
<dbReference type="InterPro" id="IPR028564">
    <property type="entry name" value="MT_TRM10-typ"/>
</dbReference>
<gene>
    <name evidence="23" type="primary">TRMT10C</name>
</gene>
<evidence type="ECO:0000256" key="15">
    <source>
        <dbReference type="ARBA" id="ARBA00031759"/>
    </source>
</evidence>
<dbReference type="GO" id="GO:0160106">
    <property type="term" value="F:tRNA (adenine(9)-N1)-methyltransferase activity"/>
    <property type="evidence" value="ECO:0007669"/>
    <property type="project" value="UniProtKB-EC"/>
</dbReference>
<dbReference type="Gene3D" id="3.40.1280.30">
    <property type="match status" value="1"/>
</dbReference>
<evidence type="ECO:0000256" key="19">
    <source>
        <dbReference type="ARBA" id="ARBA00048481"/>
    </source>
</evidence>
<protein>
    <recommendedName>
        <fullName evidence="4">tRNA methyltransferase 10 homolog C</fullName>
        <ecNumber evidence="2">2.1.1.218</ecNumber>
        <ecNumber evidence="3">2.1.1.221</ecNumber>
    </recommendedName>
    <alternativeName>
        <fullName evidence="14">Mitochondrial ribonuclease P protein 1</fullName>
    </alternativeName>
    <alternativeName>
        <fullName evidence="13">RNA (guanine-9-)-methyltransferase domain-containing protein 1</fullName>
    </alternativeName>
    <alternativeName>
        <fullName evidence="15">mRNA methyladenosine-N(1)-methyltransferase</fullName>
    </alternativeName>
    <alternativeName>
        <fullName evidence="16">tRNA (adenine(9)-N(1))-methyltransferase</fullName>
    </alternativeName>
    <alternativeName>
        <fullName evidence="12">tRNA (guanine(9)-N(1))-methyltransferase</fullName>
    </alternativeName>
</protein>
<dbReference type="PANTHER" id="PTHR13563:SF5">
    <property type="entry name" value="TRNA METHYLTRANSFERASE 10 HOMOLOG C"/>
    <property type="match status" value="1"/>
</dbReference>
<organism evidence="23 24">
    <name type="scientific">Varanus komodoensis</name>
    <name type="common">Komodo dragon</name>
    <dbReference type="NCBI Taxonomy" id="61221"/>
    <lineage>
        <taxon>Eukaryota</taxon>
        <taxon>Metazoa</taxon>
        <taxon>Chordata</taxon>
        <taxon>Craniata</taxon>
        <taxon>Vertebrata</taxon>
        <taxon>Euteleostomi</taxon>
        <taxon>Lepidosauria</taxon>
        <taxon>Squamata</taxon>
        <taxon>Bifurcata</taxon>
        <taxon>Unidentata</taxon>
        <taxon>Episquamata</taxon>
        <taxon>Toxicofera</taxon>
        <taxon>Anguimorpha</taxon>
        <taxon>Paleoanguimorpha</taxon>
        <taxon>Varanoidea</taxon>
        <taxon>Varanidae</taxon>
        <taxon>Varanus</taxon>
    </lineage>
</organism>
<keyword evidence="9" id="KW-0809">Transit peptide</keyword>
<evidence type="ECO:0000256" key="6">
    <source>
        <dbReference type="ARBA" id="ARBA00022679"/>
    </source>
</evidence>
<keyword evidence="7" id="KW-0949">S-adenosyl-L-methionine</keyword>
<dbReference type="FunFam" id="3.40.1280.30:FF:000003">
    <property type="entry name" value="tRNA methyltransferase 10C, mitochondrial RNase P subunit"/>
    <property type="match status" value="1"/>
</dbReference>
<evidence type="ECO:0000256" key="3">
    <source>
        <dbReference type="ARBA" id="ARBA00012797"/>
    </source>
</evidence>
<feature type="domain" description="SAM-dependent MTase TRM10-type" evidence="22">
    <location>
        <begin position="204"/>
        <end position="396"/>
    </location>
</feature>
<dbReference type="InterPro" id="IPR025812">
    <property type="entry name" value="Trm10_C_MTase_dom"/>
</dbReference>
<evidence type="ECO:0000256" key="10">
    <source>
        <dbReference type="ARBA" id="ARBA00023054"/>
    </source>
</evidence>
<evidence type="ECO:0000256" key="14">
    <source>
        <dbReference type="ARBA" id="ARBA00030623"/>
    </source>
</evidence>
<keyword evidence="5" id="KW-0489">Methyltransferase</keyword>
<comment type="catalytic activity">
    <reaction evidence="19">
        <text>an adenosine in mRNA + S-adenosyl-L-methionine = an N(1)-methyladenosine in mRNA + S-adenosyl-L-homocysteine + H(+)</text>
        <dbReference type="Rhea" id="RHEA:55392"/>
        <dbReference type="Rhea" id="RHEA-COMP:12414"/>
        <dbReference type="Rhea" id="RHEA-COMP:12415"/>
        <dbReference type="ChEBI" id="CHEBI:15378"/>
        <dbReference type="ChEBI" id="CHEBI:57856"/>
        <dbReference type="ChEBI" id="CHEBI:59789"/>
        <dbReference type="ChEBI" id="CHEBI:74411"/>
        <dbReference type="ChEBI" id="CHEBI:74491"/>
    </reaction>
</comment>
<evidence type="ECO:0000256" key="8">
    <source>
        <dbReference type="ARBA" id="ARBA00022694"/>
    </source>
</evidence>
<feature type="coiled-coil region" evidence="20">
    <location>
        <begin position="153"/>
        <end position="182"/>
    </location>
</feature>
<dbReference type="InterPro" id="IPR007356">
    <property type="entry name" value="tRNA_m1G_MeTrfase_euk"/>
</dbReference>
<evidence type="ECO:0000256" key="18">
    <source>
        <dbReference type="ARBA" id="ARBA00048434"/>
    </source>
</evidence>
<keyword evidence="6" id="KW-0808">Transferase</keyword>
<evidence type="ECO:0000313" key="23">
    <source>
        <dbReference type="Ensembl" id="ENSVKKP00000026402.1"/>
    </source>
</evidence>
<evidence type="ECO:0000256" key="9">
    <source>
        <dbReference type="ARBA" id="ARBA00022946"/>
    </source>
</evidence>
<evidence type="ECO:0000256" key="4">
    <source>
        <dbReference type="ARBA" id="ARBA00014681"/>
    </source>
</evidence>
<dbReference type="CTD" id="54931"/>
<dbReference type="Proteomes" id="UP000694545">
    <property type="component" value="Unplaced"/>
</dbReference>
<evidence type="ECO:0000256" key="11">
    <source>
        <dbReference type="ARBA" id="ARBA00023128"/>
    </source>
</evidence>
<reference evidence="23" key="1">
    <citation type="submission" date="2025-08" db="UniProtKB">
        <authorList>
            <consortium name="Ensembl"/>
        </authorList>
    </citation>
    <scope>IDENTIFICATION</scope>
</reference>
<dbReference type="CDD" id="cd18102">
    <property type="entry name" value="Trm10_MRRP1"/>
    <property type="match status" value="1"/>
</dbReference>
<proteinExistence type="predicted"/>
<evidence type="ECO:0000256" key="21">
    <source>
        <dbReference type="SAM" id="MobiDB-lite"/>
    </source>
</evidence>
<dbReference type="OrthoDB" id="9976048at2759"/>
<dbReference type="GO" id="GO:0000049">
    <property type="term" value="F:tRNA binding"/>
    <property type="evidence" value="ECO:0007669"/>
    <property type="project" value="TreeGrafter"/>
</dbReference>
<accession>A0A8D2LR84</accession>
<comment type="subcellular location">
    <subcellularLocation>
        <location evidence="1">Mitochondrion</location>
    </subcellularLocation>
</comment>
<dbReference type="OMA" id="HHWEHVL"/>
<evidence type="ECO:0000256" key="20">
    <source>
        <dbReference type="SAM" id="Coils"/>
    </source>
</evidence>
<dbReference type="KEGG" id="vko:123029074"/>
<evidence type="ECO:0000256" key="1">
    <source>
        <dbReference type="ARBA" id="ARBA00004173"/>
    </source>
</evidence>
<keyword evidence="10 20" id="KW-0175">Coiled coil</keyword>
<name>A0A8D2LR84_VARKO</name>
<evidence type="ECO:0000259" key="22">
    <source>
        <dbReference type="PROSITE" id="PS51675"/>
    </source>
</evidence>
<evidence type="ECO:0000256" key="16">
    <source>
        <dbReference type="ARBA" id="ARBA00033019"/>
    </source>
</evidence>
<keyword evidence="11" id="KW-0496">Mitochondrion</keyword>
<dbReference type="GO" id="GO:0005654">
    <property type="term" value="C:nucleoplasm"/>
    <property type="evidence" value="ECO:0007669"/>
    <property type="project" value="TreeGrafter"/>
</dbReference>
<dbReference type="GO" id="GO:0097745">
    <property type="term" value="P:mitochondrial tRNA 5'-end processing"/>
    <property type="evidence" value="ECO:0007669"/>
    <property type="project" value="TreeGrafter"/>
</dbReference>
<keyword evidence="24" id="KW-1185">Reference proteome</keyword>
<evidence type="ECO:0000256" key="13">
    <source>
        <dbReference type="ARBA" id="ARBA00029803"/>
    </source>
</evidence>
<dbReference type="GO" id="GO:0032259">
    <property type="term" value="P:methylation"/>
    <property type="evidence" value="ECO:0007669"/>
    <property type="project" value="UniProtKB-KW"/>
</dbReference>
<feature type="region of interest" description="Disordered" evidence="21">
    <location>
        <begin position="72"/>
        <end position="103"/>
    </location>
</feature>
<dbReference type="RefSeq" id="XP_044297534.1">
    <property type="nucleotide sequence ID" value="XM_044441599.1"/>
</dbReference>
<dbReference type="RefSeq" id="XP_044297533.1">
    <property type="nucleotide sequence ID" value="XM_044441598.1"/>
</dbReference>
<evidence type="ECO:0000256" key="2">
    <source>
        <dbReference type="ARBA" id="ARBA00012794"/>
    </source>
</evidence>
<dbReference type="PANTHER" id="PTHR13563">
    <property type="entry name" value="TRNA (GUANINE-9-) METHYLTRANSFERASE"/>
    <property type="match status" value="1"/>
</dbReference>
<comment type="catalytic activity">
    <reaction evidence="17">
        <text>adenosine(9) in tRNA + S-adenosyl-L-methionine = N(1)-methyladenosine(9) in tRNA + S-adenosyl-L-homocysteine + H(+)</text>
        <dbReference type="Rhea" id="RHEA:43148"/>
        <dbReference type="Rhea" id="RHEA-COMP:10363"/>
        <dbReference type="Rhea" id="RHEA-COMP:10364"/>
        <dbReference type="ChEBI" id="CHEBI:15378"/>
        <dbReference type="ChEBI" id="CHEBI:57856"/>
        <dbReference type="ChEBI" id="CHEBI:59789"/>
        <dbReference type="ChEBI" id="CHEBI:74411"/>
        <dbReference type="ChEBI" id="CHEBI:74491"/>
        <dbReference type="EC" id="2.1.1.218"/>
    </reaction>
</comment>
<evidence type="ECO:0000313" key="24">
    <source>
        <dbReference type="Proteomes" id="UP000694545"/>
    </source>
</evidence>
<keyword evidence="8" id="KW-0819">tRNA processing</keyword>
<dbReference type="Ensembl" id="ENSVKKT00000027048.1">
    <property type="protein sequence ID" value="ENSVKKP00000026402.1"/>
    <property type="gene ID" value="ENSVKKG00000017230.1"/>
</dbReference>
<dbReference type="AlphaFoldDB" id="A0A8D2LR84"/>
<dbReference type="GO" id="GO:0005739">
    <property type="term" value="C:mitochondrion"/>
    <property type="evidence" value="ECO:0007669"/>
    <property type="project" value="UniProtKB-SubCell"/>
</dbReference>
<dbReference type="EC" id="2.1.1.221" evidence="3"/>
<evidence type="ECO:0000256" key="7">
    <source>
        <dbReference type="ARBA" id="ARBA00022691"/>
    </source>
</evidence>
<dbReference type="SMR" id="A0A8D2LR84"/>
<dbReference type="InterPro" id="IPR038459">
    <property type="entry name" value="MT_TRM10-typ_sf"/>
</dbReference>
<evidence type="ECO:0000256" key="5">
    <source>
        <dbReference type="ARBA" id="ARBA00022603"/>
    </source>
</evidence>
<dbReference type="GO" id="GO:0052905">
    <property type="term" value="F:tRNA (guanosine(9)-N1)-methyltransferase activity"/>
    <property type="evidence" value="ECO:0007669"/>
    <property type="project" value="UniProtKB-EC"/>
</dbReference>
<comment type="catalytic activity">
    <reaction evidence="18">
        <text>guanosine(9) in tRNA + S-adenosyl-L-methionine = N(1)-methylguanosine(9) in tRNA + S-adenosyl-L-homocysteine + H(+)</text>
        <dbReference type="Rhea" id="RHEA:43156"/>
        <dbReference type="Rhea" id="RHEA-COMP:10367"/>
        <dbReference type="Rhea" id="RHEA-COMP:10368"/>
        <dbReference type="ChEBI" id="CHEBI:15378"/>
        <dbReference type="ChEBI" id="CHEBI:57856"/>
        <dbReference type="ChEBI" id="CHEBI:59789"/>
        <dbReference type="ChEBI" id="CHEBI:73542"/>
        <dbReference type="ChEBI" id="CHEBI:74269"/>
        <dbReference type="EC" id="2.1.1.221"/>
    </reaction>
</comment>
<evidence type="ECO:0000256" key="17">
    <source>
        <dbReference type="ARBA" id="ARBA00048278"/>
    </source>
</evidence>